<dbReference type="SUPFAM" id="SSF52058">
    <property type="entry name" value="L domain-like"/>
    <property type="match status" value="1"/>
</dbReference>
<dbReference type="InterPro" id="IPR002182">
    <property type="entry name" value="NB-ARC"/>
</dbReference>
<dbReference type="GO" id="GO:0043531">
    <property type="term" value="F:ADP binding"/>
    <property type="evidence" value="ECO:0007669"/>
    <property type="project" value="InterPro"/>
</dbReference>
<dbReference type="GO" id="GO:0006952">
    <property type="term" value="P:defense response"/>
    <property type="evidence" value="ECO:0007669"/>
    <property type="project" value="UniProtKB-KW"/>
</dbReference>
<proteinExistence type="predicted"/>
<evidence type="ECO:0000313" key="9">
    <source>
        <dbReference type="RefSeq" id="XP_010256268.1"/>
    </source>
</evidence>
<dbReference type="Gene3D" id="1.10.10.10">
    <property type="entry name" value="Winged helix-like DNA-binding domain superfamily/Winged helix DNA-binding domain"/>
    <property type="match status" value="1"/>
</dbReference>
<dbReference type="Gene3D" id="1.10.8.430">
    <property type="entry name" value="Helical domain of apoptotic protease-activating factors"/>
    <property type="match status" value="1"/>
</dbReference>
<dbReference type="eggNOG" id="KOG4658">
    <property type="taxonomic scope" value="Eukaryota"/>
</dbReference>
<reference evidence="9" key="1">
    <citation type="submission" date="2025-08" db="UniProtKB">
        <authorList>
            <consortium name="RefSeq"/>
        </authorList>
    </citation>
    <scope>IDENTIFICATION</scope>
</reference>
<dbReference type="Gene3D" id="3.80.10.10">
    <property type="entry name" value="Ribonuclease Inhibitor"/>
    <property type="match status" value="1"/>
</dbReference>
<dbReference type="Gene3D" id="1.20.5.4130">
    <property type="match status" value="1"/>
</dbReference>
<dbReference type="FunCoup" id="A0A1U7ZVQ8">
    <property type="interactions" value="20"/>
</dbReference>
<dbReference type="InterPro" id="IPR058922">
    <property type="entry name" value="WHD_DRP"/>
</dbReference>
<evidence type="ECO:0000256" key="3">
    <source>
        <dbReference type="ARBA" id="ARBA00022821"/>
    </source>
</evidence>
<dbReference type="InterPro" id="IPR042197">
    <property type="entry name" value="Apaf_helical"/>
</dbReference>
<feature type="domain" description="Disease resistance protein winged helix" evidence="6">
    <location>
        <begin position="435"/>
        <end position="508"/>
    </location>
</feature>
<dbReference type="GeneID" id="104596708"/>
<keyword evidence="3" id="KW-0611">Plant defense</keyword>
<evidence type="ECO:0000259" key="5">
    <source>
        <dbReference type="Pfam" id="PF18052"/>
    </source>
</evidence>
<dbReference type="PANTHER" id="PTHR23155">
    <property type="entry name" value="DISEASE RESISTANCE PROTEIN RP"/>
    <property type="match status" value="1"/>
</dbReference>
<dbReference type="Pfam" id="PF00931">
    <property type="entry name" value="NB-ARC"/>
    <property type="match status" value="1"/>
</dbReference>
<feature type="domain" description="Disease resistance R13L4/SHOC-2-like LRR" evidence="7">
    <location>
        <begin position="555"/>
        <end position="875"/>
    </location>
</feature>
<dbReference type="FunFam" id="1.10.10.10:FF:000322">
    <property type="entry name" value="Probable disease resistance protein At1g63360"/>
    <property type="match status" value="1"/>
</dbReference>
<dbReference type="FunFam" id="3.40.50.300:FF:001091">
    <property type="entry name" value="Probable disease resistance protein At1g61300"/>
    <property type="match status" value="1"/>
</dbReference>
<feature type="domain" description="NB-ARC" evidence="4">
    <location>
        <begin position="171"/>
        <end position="349"/>
    </location>
</feature>
<dbReference type="KEGG" id="nnu:104596708"/>
<evidence type="ECO:0000256" key="2">
    <source>
        <dbReference type="ARBA" id="ARBA00022741"/>
    </source>
</evidence>
<dbReference type="InterPro" id="IPR041118">
    <property type="entry name" value="Rx_N"/>
</dbReference>
<dbReference type="InterPro" id="IPR027417">
    <property type="entry name" value="P-loop_NTPase"/>
</dbReference>
<dbReference type="SUPFAM" id="SSF52540">
    <property type="entry name" value="P-loop containing nucleoside triphosphate hydrolases"/>
    <property type="match status" value="1"/>
</dbReference>
<sequence length="1011" mass="116553">MAASVVSAVTKLGELLIQEAVFLSDVREQVEELQNELERMRCFLKDAEAKQLNDERVHNWVREIREVAHETEDAVDTYIYQKASNKFGREGWTGAPKRFFCIVSDLIDLHRFGKKFGKIKNKITSISESRPIFGIQNIEDKREGSSSSAEMQQQLRRTYSHVVEEDVTGLEQDTKKLVAKLVHEEEEEGRQFVVSIVGMGGLGKTTLAKQIYHHDEVKRHFDCYAWIFISQRPRFRDILLKILKDAIYLSDNKKKMMETLNEDELVRMLYRMLQTKLYLVVLDDLWKKEDWDRLRPAFPKGKTGSKIMITTRNKEVALSADPYSIPHEPRCLTPEKSWELLCKKAFRTSFCPFPDLEKMGKEMVANCGGLPLAIVVLGGLLATKKSSPSEWKKVHDSIDSIFTKDEEKGVMGILALSYHDLPYELKPCFLYFGVLPEDFQIRRRKLIQLWIAEGFISGEGKERMEVVAKRYLEDLVDRCMVQMAKAESKWSWTGWITCNVHDLMRDLCVQKSREQNFIGVYPEDNSNKLRRQAIHFEHERYVSSMQQQAQTTSHLRSLLFFENAVADTQTVMTKKQLSTICRGFKLLRVLDLQGSKCLKSLPAEIGSLIHLRYLGLSLTGIKQLPSSIGNLLSLQFLYLDTEWDTIIPNVIWKMENLRHLYVNSCGYLRVDTLSNLQSLNCITANSWVRQDLSKLTHLRKLWIKEISTTQVEAILKSVIQFFYLRNLSLYLQRQSGEVEMFQSLSALSSCHDLLNLTLSGKIEKLPEPHEFPEKLGKLFLQHSLLEDPFLVLGKLPNLKILVLFNSYVGKQMVWLGNEFPLLEFLHISFHMEVEEWRVEEGAMPRLRILNIGYCKNLRMVPKGLQSITSLQQLKLYGMRGSLFMDKLQGEDRHNVQHIPSVLINETAEQRFLERGQQAPTLGFFQPTRVLEGMNNPEQLILNEPRLGLFDRGMQAPKLGFFQRATRDLEGMINPEQLLLNAPRLGLFQGATRDLEGMRNPGLRSSSCSNVN</sequence>
<dbReference type="RefSeq" id="XP_010256268.1">
    <property type="nucleotide sequence ID" value="XM_010257966.1"/>
</dbReference>
<dbReference type="InterPro" id="IPR036388">
    <property type="entry name" value="WH-like_DNA-bd_sf"/>
</dbReference>
<dbReference type="InterPro" id="IPR044974">
    <property type="entry name" value="Disease_R_plants"/>
</dbReference>
<dbReference type="CDD" id="cd14798">
    <property type="entry name" value="RX-CC_like"/>
    <property type="match status" value="1"/>
</dbReference>
<evidence type="ECO:0000313" key="8">
    <source>
        <dbReference type="Proteomes" id="UP000189703"/>
    </source>
</evidence>
<organism evidence="8 9">
    <name type="scientific">Nelumbo nucifera</name>
    <name type="common">Sacred lotus</name>
    <dbReference type="NCBI Taxonomy" id="4432"/>
    <lineage>
        <taxon>Eukaryota</taxon>
        <taxon>Viridiplantae</taxon>
        <taxon>Streptophyta</taxon>
        <taxon>Embryophyta</taxon>
        <taxon>Tracheophyta</taxon>
        <taxon>Spermatophyta</taxon>
        <taxon>Magnoliopsida</taxon>
        <taxon>Proteales</taxon>
        <taxon>Nelumbonaceae</taxon>
        <taxon>Nelumbo</taxon>
    </lineage>
</organism>
<dbReference type="InterPro" id="IPR055414">
    <property type="entry name" value="LRR_R13L4/SHOC2-like"/>
</dbReference>
<dbReference type="PANTHER" id="PTHR23155:SF1185">
    <property type="entry name" value="DISEASE RESISTANCE RPP8-LIKE PROTEIN 3-RELATED"/>
    <property type="match status" value="1"/>
</dbReference>
<evidence type="ECO:0000259" key="4">
    <source>
        <dbReference type="Pfam" id="PF00931"/>
    </source>
</evidence>
<dbReference type="Pfam" id="PF18052">
    <property type="entry name" value="Rx_N"/>
    <property type="match status" value="1"/>
</dbReference>
<dbReference type="AlphaFoldDB" id="A0A1U7ZVQ8"/>
<dbReference type="InterPro" id="IPR038005">
    <property type="entry name" value="RX-like_CC"/>
</dbReference>
<dbReference type="Gene3D" id="3.40.50.300">
    <property type="entry name" value="P-loop containing nucleotide triphosphate hydrolases"/>
    <property type="match status" value="1"/>
</dbReference>
<keyword evidence="2" id="KW-0547">Nucleotide-binding</keyword>
<evidence type="ECO:0000259" key="6">
    <source>
        <dbReference type="Pfam" id="PF23559"/>
    </source>
</evidence>
<evidence type="ECO:0000259" key="7">
    <source>
        <dbReference type="Pfam" id="PF23598"/>
    </source>
</evidence>
<keyword evidence="1" id="KW-0677">Repeat</keyword>
<feature type="domain" description="Disease resistance N-terminal" evidence="5">
    <location>
        <begin position="5"/>
        <end position="89"/>
    </location>
</feature>
<dbReference type="Proteomes" id="UP000189703">
    <property type="component" value="Unplaced"/>
</dbReference>
<dbReference type="OMA" id="LSCKWEY"/>
<accession>A0A1U7ZVQ8</accession>
<evidence type="ECO:0000256" key="1">
    <source>
        <dbReference type="ARBA" id="ARBA00022737"/>
    </source>
</evidence>
<dbReference type="FunFam" id="1.10.8.430:FF:000003">
    <property type="entry name" value="Probable disease resistance protein At5g66910"/>
    <property type="match status" value="1"/>
</dbReference>
<dbReference type="OrthoDB" id="3027644at2759"/>
<protein>
    <submittedName>
        <fullName evidence="9">Disease resistance protein At1g50180</fullName>
    </submittedName>
</protein>
<dbReference type="Pfam" id="PF23598">
    <property type="entry name" value="LRR_14"/>
    <property type="match status" value="1"/>
</dbReference>
<name>A0A1U7ZVQ8_NELNU</name>
<dbReference type="PRINTS" id="PR00364">
    <property type="entry name" value="DISEASERSIST"/>
</dbReference>
<dbReference type="Pfam" id="PF23559">
    <property type="entry name" value="WHD_DRP"/>
    <property type="match status" value="1"/>
</dbReference>
<gene>
    <name evidence="9" type="primary">LOC104596708</name>
</gene>
<dbReference type="InterPro" id="IPR032675">
    <property type="entry name" value="LRR_dom_sf"/>
</dbReference>
<dbReference type="GO" id="GO:0051707">
    <property type="term" value="P:response to other organism"/>
    <property type="evidence" value="ECO:0007669"/>
    <property type="project" value="UniProtKB-ARBA"/>
</dbReference>
<keyword evidence="8" id="KW-1185">Reference proteome</keyword>